<dbReference type="AlphaFoldDB" id="A0A0G4EJS9"/>
<evidence type="ECO:0000256" key="3">
    <source>
        <dbReference type="ARBA" id="ARBA00022679"/>
    </source>
</evidence>
<dbReference type="STRING" id="1169540.A0A0G4EJS9"/>
<sequence length="452" mass="51890">MVRKHCVLLVVVSAFVVACINTWTFWRLQLHQRHEHRDHIALTGIKDHYPRDHRQQRILQSHRAPARKMADVPLAQQARPGRTPGPAHLRPQSPSMGVTTAAPLSPDFLAEQMVHVVLPADGQQYKPLLACINSIHTNTRNRSRVVVHAFVERNDTHLDCLAKAIKCHQFDQDFTIDLHGINTSDVSIAGTSASRDKMQVVFNYVRFYLTELLPPHVHKALHFDVDTIVKGDVIDLHRSVFTKKLIHKKPNGRKVEEYPFIAARRRPGEKWKGIFNAGVFVANLDLWRAKNLTQDAEIVIQWLRQHNGTTFTGMSTAESSQIPLNILFSRRLVEELPARWHVLNLGGEDTEWLNRSCATGKLLHWNGKRKPWLGDGLHKHEWLPYYRPECYQYCEPYIELKKQWAHLPTQEPPYIAETGPAPPYEYSDDLREDDVVMVDGASGGFMMETHDE</sequence>
<dbReference type="PANTHER" id="PTHR13778:SF47">
    <property type="entry name" value="LIPOPOLYSACCHARIDE 1,3-GALACTOSYLTRANSFERASE"/>
    <property type="match status" value="1"/>
</dbReference>
<dbReference type="GO" id="GO:0016757">
    <property type="term" value="F:glycosyltransferase activity"/>
    <property type="evidence" value="ECO:0007669"/>
    <property type="project" value="UniProtKB-KW"/>
</dbReference>
<dbReference type="VEuPathDB" id="CryptoDB:Vbra_20425"/>
<dbReference type="OrthoDB" id="411524at2759"/>
<dbReference type="PhylomeDB" id="A0A0G4EJS9"/>
<evidence type="ECO:0000256" key="5">
    <source>
        <dbReference type="SAM" id="MobiDB-lite"/>
    </source>
</evidence>
<feature type="region of interest" description="Disordered" evidence="5">
    <location>
        <begin position="61"/>
        <end position="97"/>
    </location>
</feature>
<reference evidence="6 7" key="1">
    <citation type="submission" date="2014-11" db="EMBL/GenBank/DDBJ databases">
        <authorList>
            <person name="Zhu J."/>
            <person name="Qi W."/>
            <person name="Song R."/>
        </authorList>
    </citation>
    <scope>NUCLEOTIDE SEQUENCE [LARGE SCALE GENOMIC DNA]</scope>
</reference>
<accession>A0A0G4EJS9</accession>
<dbReference type="PANTHER" id="PTHR13778">
    <property type="entry name" value="GLYCOSYLTRANSFERASE 8 DOMAIN-CONTAINING PROTEIN"/>
    <property type="match status" value="1"/>
</dbReference>
<dbReference type="InterPro" id="IPR029044">
    <property type="entry name" value="Nucleotide-diphossugar_trans"/>
</dbReference>
<protein>
    <recommendedName>
        <fullName evidence="8">Hexosyltransferase</fullName>
    </recommendedName>
</protein>
<dbReference type="OMA" id="YQNGLEC"/>
<dbReference type="PROSITE" id="PS51257">
    <property type="entry name" value="PROKAR_LIPOPROTEIN"/>
    <property type="match status" value="1"/>
</dbReference>
<dbReference type="InterPro" id="IPR002495">
    <property type="entry name" value="Glyco_trans_8"/>
</dbReference>
<dbReference type="EMBL" id="CDMY01000252">
    <property type="protein sequence ID" value="CEL97012.1"/>
    <property type="molecule type" value="Genomic_DNA"/>
</dbReference>
<evidence type="ECO:0008006" key="8">
    <source>
        <dbReference type="Google" id="ProtNLM"/>
    </source>
</evidence>
<gene>
    <name evidence="6" type="ORF">Vbra_20425</name>
</gene>
<name>A0A0G4EJS9_VITBC</name>
<evidence type="ECO:0000256" key="4">
    <source>
        <dbReference type="ARBA" id="ARBA00022723"/>
    </source>
</evidence>
<dbReference type="Gene3D" id="3.90.550.10">
    <property type="entry name" value="Spore Coat Polysaccharide Biosynthesis Protein SpsA, Chain A"/>
    <property type="match status" value="1"/>
</dbReference>
<dbReference type="SUPFAM" id="SSF53448">
    <property type="entry name" value="Nucleotide-diphospho-sugar transferases"/>
    <property type="match status" value="1"/>
</dbReference>
<keyword evidence="7" id="KW-1185">Reference proteome</keyword>
<evidence type="ECO:0000313" key="6">
    <source>
        <dbReference type="EMBL" id="CEL97012.1"/>
    </source>
</evidence>
<dbReference type="Pfam" id="PF01501">
    <property type="entry name" value="Glyco_transf_8"/>
    <property type="match status" value="1"/>
</dbReference>
<keyword evidence="2" id="KW-0328">Glycosyltransferase</keyword>
<evidence type="ECO:0000313" key="7">
    <source>
        <dbReference type="Proteomes" id="UP000041254"/>
    </source>
</evidence>
<evidence type="ECO:0000256" key="2">
    <source>
        <dbReference type="ARBA" id="ARBA00022676"/>
    </source>
</evidence>
<organism evidence="6 7">
    <name type="scientific">Vitrella brassicaformis (strain CCMP3155)</name>
    <dbReference type="NCBI Taxonomy" id="1169540"/>
    <lineage>
        <taxon>Eukaryota</taxon>
        <taxon>Sar</taxon>
        <taxon>Alveolata</taxon>
        <taxon>Colpodellida</taxon>
        <taxon>Vitrellaceae</taxon>
        <taxon>Vitrella</taxon>
    </lineage>
</organism>
<comment type="similarity">
    <text evidence="1">Belongs to the glycosyltransferase 8 family.</text>
</comment>
<dbReference type="InParanoid" id="A0A0G4EJS9"/>
<keyword evidence="4" id="KW-0479">Metal-binding</keyword>
<dbReference type="InterPro" id="IPR050748">
    <property type="entry name" value="Glycosyltrans_8_dom-fam"/>
</dbReference>
<proteinExistence type="inferred from homology"/>
<evidence type="ECO:0000256" key="1">
    <source>
        <dbReference type="ARBA" id="ARBA00006351"/>
    </source>
</evidence>
<dbReference type="Proteomes" id="UP000041254">
    <property type="component" value="Unassembled WGS sequence"/>
</dbReference>
<dbReference type="GO" id="GO:0005794">
    <property type="term" value="C:Golgi apparatus"/>
    <property type="evidence" value="ECO:0007669"/>
    <property type="project" value="TreeGrafter"/>
</dbReference>
<keyword evidence="3" id="KW-0808">Transferase</keyword>
<dbReference type="GO" id="GO:0046872">
    <property type="term" value="F:metal ion binding"/>
    <property type="evidence" value="ECO:0007669"/>
    <property type="project" value="UniProtKB-KW"/>
</dbReference>